<keyword evidence="1" id="KW-0732">Signal</keyword>
<evidence type="ECO:0000313" key="4">
    <source>
        <dbReference type="Proteomes" id="UP000690515"/>
    </source>
</evidence>
<feature type="domain" description="Peptidase S74" evidence="2">
    <location>
        <begin position="47"/>
        <end position="164"/>
    </location>
</feature>
<feature type="chain" id="PRO_5045364388" evidence="1">
    <location>
        <begin position="22"/>
        <end position="166"/>
    </location>
</feature>
<feature type="signal peptide" evidence="1">
    <location>
        <begin position="1"/>
        <end position="21"/>
    </location>
</feature>
<reference evidence="3 4" key="1">
    <citation type="submission" date="2021-04" db="EMBL/GenBank/DDBJ databases">
        <authorList>
            <person name="Pira H."/>
            <person name="Risdian C."/>
            <person name="Wink J."/>
        </authorList>
    </citation>
    <scope>NUCLEOTIDE SEQUENCE [LARGE SCALE GENOMIC DNA]</scope>
    <source>
        <strain evidence="3 4">WH53</strain>
    </source>
</reference>
<organism evidence="3 4">
    <name type="scientific">Zooshikella harenae</name>
    <dbReference type="NCBI Taxonomy" id="2827238"/>
    <lineage>
        <taxon>Bacteria</taxon>
        <taxon>Pseudomonadati</taxon>
        <taxon>Pseudomonadota</taxon>
        <taxon>Gammaproteobacteria</taxon>
        <taxon>Oceanospirillales</taxon>
        <taxon>Zooshikellaceae</taxon>
        <taxon>Zooshikella</taxon>
    </lineage>
</organism>
<dbReference type="Pfam" id="PF13884">
    <property type="entry name" value="Peptidase_S74"/>
    <property type="match status" value="1"/>
</dbReference>
<gene>
    <name evidence="3" type="ORF">KCG35_23710</name>
</gene>
<dbReference type="InterPro" id="IPR030392">
    <property type="entry name" value="S74_ICA"/>
</dbReference>
<comment type="caution">
    <text evidence="3">The sequence shown here is derived from an EMBL/GenBank/DDBJ whole genome shotgun (WGS) entry which is preliminary data.</text>
</comment>
<protein>
    <submittedName>
        <fullName evidence="3">Tail fiber domain-containing protein</fullName>
    </submittedName>
</protein>
<evidence type="ECO:0000259" key="2">
    <source>
        <dbReference type="PROSITE" id="PS51688"/>
    </source>
</evidence>
<accession>A0ABS5ZL35</accession>
<proteinExistence type="predicted"/>
<sequence>MKINLKLSLIIGLFIFNQAEASIECVTYEASGKCLKYEIDREPIRFSDTNLKTNVLTIPNSLERLTNLNGVSYNYEIPINNENNLLIQSLPQANQEECSTIFKKLAQIQNEQLGVIAQDVQEVFPELVTNKCGYLQVDYVSLIPVMIEAIKELKQQINDLKNESQI</sequence>
<evidence type="ECO:0000313" key="3">
    <source>
        <dbReference type="EMBL" id="MBU2714061.1"/>
    </source>
</evidence>
<evidence type="ECO:0000256" key="1">
    <source>
        <dbReference type="SAM" id="SignalP"/>
    </source>
</evidence>
<dbReference type="RefSeq" id="WP_215822333.1">
    <property type="nucleotide sequence ID" value="NZ_JAGSOY010000143.1"/>
</dbReference>
<dbReference type="EMBL" id="JAGSOY010000143">
    <property type="protein sequence ID" value="MBU2714061.1"/>
    <property type="molecule type" value="Genomic_DNA"/>
</dbReference>
<name>A0ABS5ZL35_9GAMM</name>
<dbReference type="PROSITE" id="PS51688">
    <property type="entry name" value="ICA"/>
    <property type="match status" value="1"/>
</dbReference>
<keyword evidence="4" id="KW-1185">Reference proteome</keyword>
<dbReference type="Proteomes" id="UP000690515">
    <property type="component" value="Unassembled WGS sequence"/>
</dbReference>